<sequence>MGDARRLEAGTEASLKFIRQSTRDPLRIPTSARKNMNNLERGWMYDRLDDRGAINSRFVTGVNKFIQFACSQQNCMSGNNIRCLRKKCHNIKYKNVETVRYHLLHDGFGKDYFVWKHQGKIDVIGEISFGNDLINGFQLELGYDNLYQQIILDAVGPNFNHGLSWKPYNNIESGPSHPYEPSIEEEHETLTEEEPNRVPKVL</sequence>
<dbReference type="AlphaFoldDB" id="A0A2G2WXA7"/>
<feature type="region of interest" description="Disordered" evidence="1">
    <location>
        <begin position="176"/>
        <end position="202"/>
    </location>
</feature>
<evidence type="ECO:0000259" key="2">
    <source>
        <dbReference type="Pfam" id="PF13963"/>
    </source>
</evidence>
<organism evidence="3 4">
    <name type="scientific">Capsicum baccatum</name>
    <name type="common">Peruvian pepper</name>
    <dbReference type="NCBI Taxonomy" id="33114"/>
    <lineage>
        <taxon>Eukaryota</taxon>
        <taxon>Viridiplantae</taxon>
        <taxon>Streptophyta</taxon>
        <taxon>Embryophyta</taxon>
        <taxon>Tracheophyta</taxon>
        <taxon>Spermatophyta</taxon>
        <taxon>Magnoliopsida</taxon>
        <taxon>eudicotyledons</taxon>
        <taxon>Gunneridae</taxon>
        <taxon>Pentapetalae</taxon>
        <taxon>asterids</taxon>
        <taxon>lamiids</taxon>
        <taxon>Solanales</taxon>
        <taxon>Solanaceae</taxon>
        <taxon>Solanoideae</taxon>
        <taxon>Capsiceae</taxon>
        <taxon>Capsicum</taxon>
    </lineage>
</organism>
<dbReference type="OrthoDB" id="10603813at2759"/>
<evidence type="ECO:0000256" key="1">
    <source>
        <dbReference type="SAM" id="MobiDB-lite"/>
    </source>
</evidence>
<feature type="compositionally biased region" description="Basic and acidic residues" evidence="1">
    <location>
        <begin position="188"/>
        <end position="202"/>
    </location>
</feature>
<feature type="domain" description="Transposase-associated" evidence="2">
    <location>
        <begin position="41"/>
        <end position="119"/>
    </location>
</feature>
<accession>A0A2G2WXA7</accession>
<protein>
    <recommendedName>
        <fullName evidence="2">Transposase-associated domain-containing protein</fullName>
    </recommendedName>
</protein>
<proteinExistence type="predicted"/>
<gene>
    <name evidence="3" type="ORF">CQW23_09578</name>
</gene>
<evidence type="ECO:0000313" key="4">
    <source>
        <dbReference type="Proteomes" id="UP000224567"/>
    </source>
</evidence>
<comment type="caution">
    <text evidence="3">The sequence shown here is derived from an EMBL/GenBank/DDBJ whole genome shotgun (WGS) entry which is preliminary data.</text>
</comment>
<name>A0A2G2WXA7_CAPBA</name>
<dbReference type="InterPro" id="IPR029480">
    <property type="entry name" value="Transpos_assoc"/>
</dbReference>
<keyword evidence="4" id="KW-1185">Reference proteome</keyword>
<dbReference type="EMBL" id="MLFT02000004">
    <property type="protein sequence ID" value="PHT49831.1"/>
    <property type="molecule type" value="Genomic_DNA"/>
</dbReference>
<reference evidence="3 4" key="1">
    <citation type="journal article" date="2017" name="Genome Biol.">
        <title>New reference genome sequences of hot pepper reveal the massive evolution of plant disease-resistance genes by retroduplication.</title>
        <authorList>
            <person name="Kim S."/>
            <person name="Park J."/>
            <person name="Yeom S.I."/>
            <person name="Kim Y.M."/>
            <person name="Seo E."/>
            <person name="Kim K.T."/>
            <person name="Kim M.S."/>
            <person name="Lee J.M."/>
            <person name="Cheong K."/>
            <person name="Shin H.S."/>
            <person name="Kim S.B."/>
            <person name="Han K."/>
            <person name="Lee J."/>
            <person name="Park M."/>
            <person name="Lee H.A."/>
            <person name="Lee H.Y."/>
            <person name="Lee Y."/>
            <person name="Oh S."/>
            <person name="Lee J.H."/>
            <person name="Choi E."/>
            <person name="Choi E."/>
            <person name="Lee S.E."/>
            <person name="Jeon J."/>
            <person name="Kim H."/>
            <person name="Choi G."/>
            <person name="Song H."/>
            <person name="Lee J."/>
            <person name="Lee S.C."/>
            <person name="Kwon J.K."/>
            <person name="Lee H.Y."/>
            <person name="Koo N."/>
            <person name="Hong Y."/>
            <person name="Kim R.W."/>
            <person name="Kang W.H."/>
            <person name="Huh J.H."/>
            <person name="Kang B.C."/>
            <person name="Yang T.J."/>
            <person name="Lee Y.H."/>
            <person name="Bennetzen J.L."/>
            <person name="Choi D."/>
        </authorList>
    </citation>
    <scope>NUCLEOTIDE SEQUENCE [LARGE SCALE GENOMIC DNA]</scope>
    <source>
        <strain evidence="4">cv. PBC81</strain>
    </source>
</reference>
<reference evidence="4" key="2">
    <citation type="journal article" date="2017" name="J. Anim. Genet.">
        <title>Multiple reference genome sequences of hot pepper reveal the massive evolution of plant disease resistance genes by retroduplication.</title>
        <authorList>
            <person name="Kim S."/>
            <person name="Park J."/>
            <person name="Yeom S.-I."/>
            <person name="Kim Y.-M."/>
            <person name="Seo E."/>
            <person name="Kim K.-T."/>
            <person name="Kim M.-S."/>
            <person name="Lee J.M."/>
            <person name="Cheong K."/>
            <person name="Shin H.-S."/>
            <person name="Kim S.-B."/>
            <person name="Han K."/>
            <person name="Lee J."/>
            <person name="Park M."/>
            <person name="Lee H.-A."/>
            <person name="Lee H.-Y."/>
            <person name="Lee Y."/>
            <person name="Oh S."/>
            <person name="Lee J.H."/>
            <person name="Choi E."/>
            <person name="Choi E."/>
            <person name="Lee S.E."/>
            <person name="Jeon J."/>
            <person name="Kim H."/>
            <person name="Choi G."/>
            <person name="Song H."/>
            <person name="Lee J."/>
            <person name="Lee S.-C."/>
            <person name="Kwon J.-K."/>
            <person name="Lee H.-Y."/>
            <person name="Koo N."/>
            <person name="Hong Y."/>
            <person name="Kim R.W."/>
            <person name="Kang W.-H."/>
            <person name="Huh J.H."/>
            <person name="Kang B.-C."/>
            <person name="Yang T.-J."/>
            <person name="Lee Y.-H."/>
            <person name="Bennetzen J.L."/>
            <person name="Choi D."/>
        </authorList>
    </citation>
    <scope>NUCLEOTIDE SEQUENCE [LARGE SCALE GENOMIC DNA]</scope>
    <source>
        <strain evidence="4">cv. PBC81</strain>
    </source>
</reference>
<dbReference type="Proteomes" id="UP000224567">
    <property type="component" value="Unassembled WGS sequence"/>
</dbReference>
<dbReference type="Pfam" id="PF13963">
    <property type="entry name" value="Transpos_assoc"/>
    <property type="match status" value="1"/>
</dbReference>
<evidence type="ECO:0000313" key="3">
    <source>
        <dbReference type="EMBL" id="PHT49831.1"/>
    </source>
</evidence>